<dbReference type="InterPro" id="IPR018958">
    <property type="entry name" value="Knr4/Smi1-like_dom"/>
</dbReference>
<dbReference type="Proteomes" id="UP000434475">
    <property type="component" value="Unassembled WGS sequence"/>
</dbReference>
<dbReference type="NCBIfam" id="NF038335">
    <property type="entry name" value="YPO0640_fam"/>
    <property type="match status" value="1"/>
</dbReference>
<evidence type="ECO:0000259" key="1">
    <source>
        <dbReference type="Pfam" id="PF09346"/>
    </source>
</evidence>
<dbReference type="SUPFAM" id="SSF160631">
    <property type="entry name" value="SMI1/KNR4-like"/>
    <property type="match status" value="1"/>
</dbReference>
<dbReference type="EMBL" id="CYZT01000019">
    <property type="protein sequence ID" value="CUN83410.1"/>
    <property type="molecule type" value="Genomic_DNA"/>
</dbReference>
<sequence>MYAEALKPITDTMRKFPGVWDLPDAAGADKIKRLTIEVRTALNLTLPDEYIKFLKECDGLEFDGYIIYGTDHFLENQADYEDIAKQHIIFAEYDTGWFCMKKSDGSFWELDKPSGQEMQQFLCAGDMIRYILSSAVN</sequence>
<evidence type="ECO:0000313" key="4">
    <source>
        <dbReference type="EMBL" id="MSB50559.1"/>
    </source>
</evidence>
<dbReference type="Gene3D" id="3.40.1580.10">
    <property type="entry name" value="SMI1/KNR4-like"/>
    <property type="match status" value="1"/>
</dbReference>
<reference evidence="2 5" key="1">
    <citation type="submission" date="2015-09" db="EMBL/GenBank/DDBJ databases">
        <authorList>
            <consortium name="Pathogen Informatics"/>
        </authorList>
    </citation>
    <scope>NUCLEOTIDE SEQUENCE [LARGE SCALE GENOMIC DNA]</scope>
    <source>
        <strain evidence="2 5">2789STDY5608854</strain>
    </source>
</reference>
<dbReference type="Proteomes" id="UP000429811">
    <property type="component" value="Unassembled WGS sequence"/>
</dbReference>
<dbReference type="EMBL" id="WKPR01000054">
    <property type="protein sequence ID" value="MSB22814.1"/>
    <property type="molecule type" value="Genomic_DNA"/>
</dbReference>
<dbReference type="EMBL" id="WKPO01000036">
    <property type="protein sequence ID" value="MSB50559.1"/>
    <property type="molecule type" value="Genomic_DNA"/>
</dbReference>
<evidence type="ECO:0000313" key="7">
    <source>
        <dbReference type="Proteomes" id="UP000434475"/>
    </source>
</evidence>
<evidence type="ECO:0000313" key="3">
    <source>
        <dbReference type="EMBL" id="MSB22814.1"/>
    </source>
</evidence>
<feature type="domain" description="Knr4/Smi1-like" evidence="1">
    <location>
        <begin position="38"/>
        <end position="109"/>
    </location>
</feature>
<dbReference type="Pfam" id="PF09346">
    <property type="entry name" value="SMI1_KNR4"/>
    <property type="match status" value="1"/>
</dbReference>
<dbReference type="Proteomes" id="UP000095746">
    <property type="component" value="Unassembled WGS sequence"/>
</dbReference>
<dbReference type="InterPro" id="IPR037883">
    <property type="entry name" value="Knr4/Smi1-like_sf"/>
</dbReference>
<evidence type="ECO:0000313" key="6">
    <source>
        <dbReference type="Proteomes" id="UP000429811"/>
    </source>
</evidence>
<organism evidence="2 5">
    <name type="scientific">Flavonifractor plautii</name>
    <name type="common">Fusobacterium plautii</name>
    <dbReference type="NCBI Taxonomy" id="292800"/>
    <lineage>
        <taxon>Bacteria</taxon>
        <taxon>Bacillati</taxon>
        <taxon>Bacillota</taxon>
        <taxon>Clostridia</taxon>
        <taxon>Eubacteriales</taxon>
        <taxon>Oscillospiraceae</taxon>
        <taxon>Flavonifractor</taxon>
    </lineage>
</organism>
<dbReference type="RefSeq" id="WP_021630875.1">
    <property type="nucleotide sequence ID" value="NZ_JADMOW010000086.1"/>
</dbReference>
<proteinExistence type="predicted"/>
<evidence type="ECO:0000313" key="5">
    <source>
        <dbReference type="Proteomes" id="UP000095746"/>
    </source>
</evidence>
<name>A0A174A6M8_FLAPL</name>
<dbReference type="AlphaFoldDB" id="A0A174A6M8"/>
<gene>
    <name evidence="2" type="ORF">ERS852411_00561</name>
    <name evidence="4" type="ORF">GKE90_17980</name>
    <name evidence="3" type="ORF">GKE97_25490</name>
</gene>
<protein>
    <recommendedName>
        <fullName evidence="1">Knr4/Smi1-like domain-containing protein</fullName>
    </recommendedName>
</protein>
<reference evidence="6 7" key="2">
    <citation type="journal article" date="2019" name="Nat. Med.">
        <title>A library of human gut bacterial isolates paired with longitudinal multiomics data enables mechanistic microbiome research.</title>
        <authorList>
            <person name="Poyet M."/>
            <person name="Groussin M."/>
            <person name="Gibbons S.M."/>
            <person name="Avila-Pacheco J."/>
            <person name="Jiang X."/>
            <person name="Kearney S.M."/>
            <person name="Perrotta A.R."/>
            <person name="Berdy B."/>
            <person name="Zhao S."/>
            <person name="Lieberman T.D."/>
            <person name="Swanson P.K."/>
            <person name="Smith M."/>
            <person name="Roesemann S."/>
            <person name="Alexander J.E."/>
            <person name="Rich S.A."/>
            <person name="Livny J."/>
            <person name="Vlamakis H."/>
            <person name="Clish C."/>
            <person name="Bullock K."/>
            <person name="Deik A."/>
            <person name="Scott J."/>
            <person name="Pierce K.A."/>
            <person name="Xavier R.J."/>
            <person name="Alm E.J."/>
        </authorList>
    </citation>
    <scope>NUCLEOTIDE SEQUENCE [LARGE SCALE GENOMIC DNA]</scope>
    <source>
        <strain evidence="3 7">BIOML-A2</strain>
        <strain evidence="4 6">BIOML-A5</strain>
    </source>
</reference>
<evidence type="ECO:0000313" key="2">
    <source>
        <dbReference type="EMBL" id="CUN83410.1"/>
    </source>
</evidence>
<accession>A0A174A6M8</accession>